<evidence type="ECO:0000259" key="2">
    <source>
        <dbReference type="Pfam" id="PF07762"/>
    </source>
</evidence>
<dbReference type="Proteomes" id="UP000636709">
    <property type="component" value="Unassembled WGS sequence"/>
</dbReference>
<name>A0A835ARC8_9POAL</name>
<dbReference type="PANTHER" id="PTHR33074:SF96">
    <property type="entry name" value="EXPRESSED PROTEIN"/>
    <property type="match status" value="1"/>
</dbReference>
<feature type="domain" description="DUF1618" evidence="2">
    <location>
        <begin position="329"/>
        <end position="472"/>
    </location>
</feature>
<dbReference type="PANTHER" id="PTHR33074">
    <property type="entry name" value="EXPRESSED PROTEIN-RELATED"/>
    <property type="match status" value="1"/>
</dbReference>
<evidence type="ECO:0000313" key="3">
    <source>
        <dbReference type="EMBL" id="KAF8672779.1"/>
    </source>
</evidence>
<dbReference type="OrthoDB" id="693343at2759"/>
<dbReference type="EMBL" id="JACEFO010002218">
    <property type="protein sequence ID" value="KAF8672779.1"/>
    <property type="molecule type" value="Genomic_DNA"/>
</dbReference>
<gene>
    <name evidence="3" type="ORF">HU200_049230</name>
</gene>
<dbReference type="AlphaFoldDB" id="A0A835ARC8"/>
<evidence type="ECO:0000313" key="4">
    <source>
        <dbReference type="Proteomes" id="UP000636709"/>
    </source>
</evidence>
<dbReference type="Pfam" id="PF07762">
    <property type="entry name" value="DUF1618"/>
    <property type="match status" value="1"/>
</dbReference>
<evidence type="ECO:0000256" key="1">
    <source>
        <dbReference type="SAM" id="MobiDB-lite"/>
    </source>
</evidence>
<proteinExistence type="predicted"/>
<sequence length="587" mass="66449">MARRSRAMRRHGGKRVTHVCCGATAWEMGSCGGEQVASEPSGTTAATPCEGGRRKLDSSPVPKSPTKSLPTFLPSFPCHSKPSPDRPPPPSYTGNPDPKDMASSSSSSLPDWALVDPYIFRRDDDSFPADEPTEASCTNSRGDEIRVCFELHEPPRPSRIYLSWPKGTEDWDRFDVVAAHRDAVLFQMAYAVPVPRREYPYDMYDYFVYRAAAGGTPSLHRLPSVYGTVDEFRALFKSGTFHYTDQNLRRIEGLDIAVLRRGEKDVAVAELQIIRSEKPELHVIVPSKSTSRWKVKRPRFIHDPELDSEEFLWNWCADAVIPVGENLCWVDYYQGAALLCNVFDDTDSPELQYLALPSTRPPDLIRYHTAKSLAAMDMTLSFDEESGVLKYVLITDANGRMIDSRRYKAEYGFMAATWTLQIREGNGEMAWVAGDVVKSEDICTLEGFVLLPWPWGPFQYPHVSLSNTNIVFSVVKELEQMVGKAEYDNAWIVAIDMRNKTLESSFQYIKWEEGLSPDEQTFLDVKRHDLLSFIPTEFPKFLKLNAMTCQDREKERKEKAIRTEKPGVGMEKEEVVLHLAEEEAVGV</sequence>
<feature type="region of interest" description="Disordered" evidence="1">
    <location>
        <begin position="31"/>
        <end position="109"/>
    </location>
</feature>
<comment type="caution">
    <text evidence="3">The sequence shown here is derived from an EMBL/GenBank/DDBJ whole genome shotgun (WGS) entry which is preliminary data.</text>
</comment>
<keyword evidence="4" id="KW-1185">Reference proteome</keyword>
<dbReference type="InterPro" id="IPR011676">
    <property type="entry name" value="DUF1618"/>
</dbReference>
<accession>A0A835ARC8</accession>
<reference evidence="3" key="1">
    <citation type="submission" date="2020-07" db="EMBL/GenBank/DDBJ databases">
        <title>Genome sequence and genetic diversity analysis of an under-domesticated orphan crop, white fonio (Digitaria exilis).</title>
        <authorList>
            <person name="Bennetzen J.L."/>
            <person name="Chen S."/>
            <person name="Ma X."/>
            <person name="Wang X."/>
            <person name="Yssel A.E.J."/>
            <person name="Chaluvadi S.R."/>
            <person name="Johnson M."/>
            <person name="Gangashetty P."/>
            <person name="Hamidou F."/>
            <person name="Sanogo M.D."/>
            <person name="Zwaenepoel A."/>
            <person name="Wallace J."/>
            <person name="Van De Peer Y."/>
            <person name="Van Deynze A."/>
        </authorList>
    </citation>
    <scope>NUCLEOTIDE SEQUENCE</scope>
    <source>
        <tissue evidence="3">Leaves</tissue>
    </source>
</reference>
<protein>
    <recommendedName>
        <fullName evidence="2">DUF1618 domain-containing protein</fullName>
    </recommendedName>
</protein>
<organism evidence="3 4">
    <name type="scientific">Digitaria exilis</name>
    <dbReference type="NCBI Taxonomy" id="1010633"/>
    <lineage>
        <taxon>Eukaryota</taxon>
        <taxon>Viridiplantae</taxon>
        <taxon>Streptophyta</taxon>
        <taxon>Embryophyta</taxon>
        <taxon>Tracheophyta</taxon>
        <taxon>Spermatophyta</taxon>
        <taxon>Magnoliopsida</taxon>
        <taxon>Liliopsida</taxon>
        <taxon>Poales</taxon>
        <taxon>Poaceae</taxon>
        <taxon>PACMAD clade</taxon>
        <taxon>Panicoideae</taxon>
        <taxon>Panicodae</taxon>
        <taxon>Paniceae</taxon>
        <taxon>Anthephorinae</taxon>
        <taxon>Digitaria</taxon>
    </lineage>
</organism>